<reference evidence="2 3" key="1">
    <citation type="submission" date="2019-11" db="EMBL/GenBank/DDBJ databases">
        <title>Draft genome sequence of 12 host-associated Lactobacillus reuteri rodent strains.</title>
        <authorList>
            <person name="Zhang S."/>
            <person name="Ozcam M."/>
            <person name="Van Pijkeren J.P."/>
        </authorList>
    </citation>
    <scope>NUCLEOTIDE SEQUENCE [LARGE SCALE GENOMIC DNA]</scope>
    <source>
        <strain evidence="2 3">CR</strain>
    </source>
</reference>
<proteinExistence type="predicted"/>
<feature type="domain" description="DUF1659" evidence="1">
    <location>
        <begin position="15"/>
        <end position="72"/>
    </location>
</feature>
<evidence type="ECO:0000313" key="2">
    <source>
        <dbReference type="EMBL" id="MRH81051.1"/>
    </source>
</evidence>
<organism evidence="2 3">
    <name type="scientific">Limosilactobacillus reuteri</name>
    <name type="common">Lactobacillus reuteri</name>
    <dbReference type="NCBI Taxonomy" id="1598"/>
    <lineage>
        <taxon>Bacteria</taxon>
        <taxon>Bacillati</taxon>
        <taxon>Bacillota</taxon>
        <taxon>Bacilli</taxon>
        <taxon>Lactobacillales</taxon>
        <taxon>Lactobacillaceae</taxon>
        <taxon>Limosilactobacillus</taxon>
    </lineage>
</organism>
<comment type="caution">
    <text evidence="2">The sequence shown here is derived from an EMBL/GenBank/DDBJ whole genome shotgun (WGS) entry which is preliminary data.</text>
</comment>
<evidence type="ECO:0000259" key="1">
    <source>
        <dbReference type="Pfam" id="PF07872"/>
    </source>
</evidence>
<accession>A0A1C1Z9W0</accession>
<dbReference type="RefSeq" id="WP_065867830.1">
    <property type="nucleotide sequence ID" value="NZ_MBLQ01000001.1"/>
</dbReference>
<dbReference type="Pfam" id="PF07872">
    <property type="entry name" value="DUF1659"/>
    <property type="match status" value="1"/>
</dbReference>
<protein>
    <recommendedName>
        <fullName evidence="1">DUF1659 domain-containing protein</fullName>
    </recommendedName>
</protein>
<dbReference type="InterPro" id="IPR012454">
    <property type="entry name" value="DUF1659"/>
</dbReference>
<sequence>MALAIQDRYEGYGCKIQYNIGSDENPKGKKYLFNHIASDHTDEQLLKFAEAVEMLFDGFLLEFDVINDTKITVGPADKKPAAPATEE</sequence>
<evidence type="ECO:0000313" key="3">
    <source>
        <dbReference type="Proteomes" id="UP000470878"/>
    </source>
</evidence>
<gene>
    <name evidence="2" type="ORF">GIX77_09810</name>
</gene>
<dbReference type="Proteomes" id="UP000470878">
    <property type="component" value="Unassembled WGS sequence"/>
</dbReference>
<dbReference type="AlphaFoldDB" id="A0A1C1Z9W0"/>
<dbReference type="EMBL" id="WJMX01000026">
    <property type="protein sequence ID" value="MRH81051.1"/>
    <property type="molecule type" value="Genomic_DNA"/>
</dbReference>
<name>A0A1C1Z9W0_LIMRT</name>